<dbReference type="InterPro" id="IPR035482">
    <property type="entry name" value="SIS_PGI_2"/>
</dbReference>
<dbReference type="Gene3D" id="1.10.1390.10">
    <property type="match status" value="1"/>
</dbReference>
<evidence type="ECO:0000256" key="8">
    <source>
        <dbReference type="RuleBase" id="RU000612"/>
    </source>
</evidence>
<dbReference type="Pfam" id="PF00342">
    <property type="entry name" value="PGI"/>
    <property type="match status" value="1"/>
</dbReference>
<accession>A0A917MX35</accession>
<dbReference type="GO" id="GO:0006094">
    <property type="term" value="P:gluconeogenesis"/>
    <property type="evidence" value="ECO:0007669"/>
    <property type="project" value="UniProtKB-UniRule"/>
</dbReference>
<dbReference type="EMBL" id="BMIB01000003">
    <property type="protein sequence ID" value="GGH71380.1"/>
    <property type="molecule type" value="Genomic_DNA"/>
</dbReference>
<dbReference type="InterPro" id="IPR046348">
    <property type="entry name" value="SIS_dom_sf"/>
</dbReference>
<sequence length="568" mass="64346">MRYKLSSKTEKRLKTKNMLPKVNPTNTQAWLLLRRHYEEEMQRMHLRDLFTQDTDRFQKFSVTLGDILFDYSKNLITPKTQHLLLQLAEDVSLKEAITSLFAGELINETEGRAVLHTALRNFSGAPVLSEGKDVMPDVQRVQQQMKDFCANVHSGKWKGYTGKKIKYIVNIGIGGSDLGPVMVTEALKPYQVKDIQTFYVSNVDGTHIAETLKKVKPEETLFLIASKTFTTQETMTNALTARQWFLDAAKEESHIAKHFAALSTNEKEVVKFGIDPKNMFEFWDWVGGRYSLWSAIGLSIALTIGYDNFELLLKGAYEVDEHFKNTSFDKNIPVIMALIGVWYGNFMGAQSEAILPYDQYMHRFAAYFQQGNMESNGKSVDRNGNEVNYTTGPVIWGEPGTNGQHAFYQLIHQGKLLIPCDFIAPAISHNPIGDHHVKLLSNFFAQTEALMNGKTEKEAKEELQNAGKSDEECKKLVPFKTFDGNKPTNSFLVKQITPFTLGSLIALYEHKIFVQGVIWNIFSFDQWGVELGKQLANKILPELITDEAVNSHDSSTNGLINAFKQLRK</sequence>
<dbReference type="GO" id="GO:0097367">
    <property type="term" value="F:carbohydrate derivative binding"/>
    <property type="evidence" value="ECO:0007669"/>
    <property type="project" value="InterPro"/>
</dbReference>
<dbReference type="InterPro" id="IPR018189">
    <property type="entry name" value="Phosphoglucose_isomerase_CS"/>
</dbReference>
<comment type="pathway">
    <text evidence="7">Carbohydrate biosynthesis; gluconeogenesis.</text>
</comment>
<evidence type="ECO:0000256" key="4">
    <source>
        <dbReference type="ARBA" id="ARBA00023152"/>
    </source>
</evidence>
<evidence type="ECO:0000256" key="3">
    <source>
        <dbReference type="ARBA" id="ARBA00022432"/>
    </source>
</evidence>
<dbReference type="PANTHER" id="PTHR11469">
    <property type="entry name" value="GLUCOSE-6-PHOSPHATE ISOMERASE"/>
    <property type="match status" value="1"/>
</dbReference>
<keyword evidence="10" id="KW-1185">Reference proteome</keyword>
<feature type="active site" evidence="7">
    <location>
        <position position="405"/>
    </location>
</feature>
<comment type="pathway">
    <text evidence="1 7 8">Carbohydrate degradation; glycolysis; D-glyceraldehyde 3-phosphate and glycerone phosphate from D-glucose: step 2/4.</text>
</comment>
<keyword evidence="7" id="KW-0963">Cytoplasm</keyword>
<dbReference type="GO" id="GO:0006096">
    <property type="term" value="P:glycolytic process"/>
    <property type="evidence" value="ECO:0007669"/>
    <property type="project" value="UniProtKB-UniRule"/>
</dbReference>
<keyword evidence="5 7" id="KW-0413">Isomerase</keyword>
<protein>
    <recommendedName>
        <fullName evidence="7">Glucose-6-phosphate isomerase</fullName>
        <shortName evidence="7">GPI</shortName>
        <ecNumber evidence="7">5.3.1.9</ecNumber>
    </recommendedName>
    <alternativeName>
        <fullName evidence="7">Phosphoglucose isomerase</fullName>
        <shortName evidence="7">PGI</shortName>
    </alternativeName>
    <alternativeName>
        <fullName evidence="7">Phosphohexose isomerase</fullName>
        <shortName evidence="7">PHI</shortName>
    </alternativeName>
</protein>
<dbReference type="AlphaFoldDB" id="A0A917MX35"/>
<organism evidence="9 10">
    <name type="scientific">Filimonas zeae</name>
    <dbReference type="NCBI Taxonomy" id="1737353"/>
    <lineage>
        <taxon>Bacteria</taxon>
        <taxon>Pseudomonadati</taxon>
        <taxon>Bacteroidota</taxon>
        <taxon>Chitinophagia</taxon>
        <taxon>Chitinophagales</taxon>
        <taxon>Chitinophagaceae</taxon>
        <taxon>Filimonas</taxon>
    </lineage>
</organism>
<comment type="catalytic activity">
    <reaction evidence="6 7 8">
        <text>alpha-D-glucose 6-phosphate = beta-D-fructose 6-phosphate</text>
        <dbReference type="Rhea" id="RHEA:11816"/>
        <dbReference type="ChEBI" id="CHEBI:57634"/>
        <dbReference type="ChEBI" id="CHEBI:58225"/>
        <dbReference type="EC" id="5.3.1.9"/>
    </reaction>
</comment>
<evidence type="ECO:0000256" key="2">
    <source>
        <dbReference type="ARBA" id="ARBA00006604"/>
    </source>
</evidence>
<dbReference type="PANTHER" id="PTHR11469:SF1">
    <property type="entry name" value="GLUCOSE-6-PHOSPHATE ISOMERASE"/>
    <property type="match status" value="1"/>
</dbReference>
<evidence type="ECO:0000313" key="10">
    <source>
        <dbReference type="Proteomes" id="UP000627292"/>
    </source>
</evidence>
<comment type="subcellular location">
    <subcellularLocation>
        <location evidence="7">Cytoplasm</location>
    </subcellularLocation>
</comment>
<dbReference type="Gene3D" id="3.40.50.10490">
    <property type="entry name" value="Glucose-6-phosphate isomerase like protein, domain 1"/>
    <property type="match status" value="2"/>
</dbReference>
<dbReference type="Proteomes" id="UP000627292">
    <property type="component" value="Unassembled WGS sequence"/>
</dbReference>
<dbReference type="SUPFAM" id="SSF53697">
    <property type="entry name" value="SIS domain"/>
    <property type="match status" value="1"/>
</dbReference>
<evidence type="ECO:0000256" key="6">
    <source>
        <dbReference type="ARBA" id="ARBA00029321"/>
    </source>
</evidence>
<comment type="similarity">
    <text evidence="2 7 8">Belongs to the GPI family.</text>
</comment>
<dbReference type="PROSITE" id="PS00174">
    <property type="entry name" value="P_GLUCOSE_ISOMERASE_2"/>
    <property type="match status" value="1"/>
</dbReference>
<dbReference type="InterPro" id="IPR023096">
    <property type="entry name" value="G6P_Isomerase_C"/>
</dbReference>
<keyword evidence="4 7" id="KW-0324">Glycolysis</keyword>
<dbReference type="HAMAP" id="MF_00473">
    <property type="entry name" value="G6P_isomerase"/>
    <property type="match status" value="1"/>
</dbReference>
<feature type="active site" description="Proton donor" evidence="7">
    <location>
        <position position="374"/>
    </location>
</feature>
<dbReference type="EC" id="5.3.1.9" evidence="7"/>
<dbReference type="PROSITE" id="PS51463">
    <property type="entry name" value="P_GLUCOSE_ISOMERASE_3"/>
    <property type="match status" value="1"/>
</dbReference>
<feature type="active site" evidence="7">
    <location>
        <position position="533"/>
    </location>
</feature>
<dbReference type="GO" id="GO:0005829">
    <property type="term" value="C:cytosol"/>
    <property type="evidence" value="ECO:0007669"/>
    <property type="project" value="TreeGrafter"/>
</dbReference>
<dbReference type="FunFam" id="3.40.50.10490:FF:000004">
    <property type="entry name" value="Glucose-6-phosphate isomerase"/>
    <property type="match status" value="1"/>
</dbReference>
<dbReference type="GO" id="GO:0004347">
    <property type="term" value="F:glucose-6-phosphate isomerase activity"/>
    <property type="evidence" value="ECO:0007669"/>
    <property type="project" value="UniProtKB-UniRule"/>
</dbReference>
<dbReference type="FunFam" id="1.10.1390.10:FF:000001">
    <property type="entry name" value="Glucose-6-phosphate isomerase"/>
    <property type="match status" value="1"/>
</dbReference>
<dbReference type="GO" id="GO:0048029">
    <property type="term" value="F:monosaccharide binding"/>
    <property type="evidence" value="ECO:0007669"/>
    <property type="project" value="TreeGrafter"/>
</dbReference>
<dbReference type="CDD" id="cd05016">
    <property type="entry name" value="SIS_PGI_2"/>
    <property type="match status" value="1"/>
</dbReference>
<evidence type="ECO:0000256" key="1">
    <source>
        <dbReference type="ARBA" id="ARBA00004926"/>
    </source>
</evidence>
<evidence type="ECO:0000256" key="7">
    <source>
        <dbReference type="HAMAP-Rule" id="MF_00473"/>
    </source>
</evidence>
<reference evidence="9" key="2">
    <citation type="submission" date="2020-09" db="EMBL/GenBank/DDBJ databases">
        <authorList>
            <person name="Sun Q."/>
            <person name="Zhou Y."/>
        </authorList>
    </citation>
    <scope>NUCLEOTIDE SEQUENCE</scope>
    <source>
        <strain evidence="9">CGMCC 1.15290</strain>
    </source>
</reference>
<gene>
    <name evidence="7 9" type="primary">pgi</name>
    <name evidence="9" type="ORF">GCM10011379_30650</name>
</gene>
<comment type="caution">
    <text evidence="9">The sequence shown here is derived from an EMBL/GenBank/DDBJ whole genome shotgun (WGS) entry which is preliminary data.</text>
</comment>
<dbReference type="PROSITE" id="PS00765">
    <property type="entry name" value="P_GLUCOSE_ISOMERASE_1"/>
    <property type="match status" value="1"/>
</dbReference>
<evidence type="ECO:0000256" key="5">
    <source>
        <dbReference type="ARBA" id="ARBA00023235"/>
    </source>
</evidence>
<comment type="function">
    <text evidence="7">Catalyzes the reversible isomerization of glucose-6-phosphate to fructose-6-phosphate.</text>
</comment>
<proteinExistence type="inferred from homology"/>
<dbReference type="NCBIfam" id="NF001211">
    <property type="entry name" value="PRK00179.1"/>
    <property type="match status" value="1"/>
</dbReference>
<reference evidence="9" key="1">
    <citation type="journal article" date="2014" name="Int. J. Syst. Evol. Microbiol.">
        <title>Complete genome sequence of Corynebacterium casei LMG S-19264T (=DSM 44701T), isolated from a smear-ripened cheese.</title>
        <authorList>
            <consortium name="US DOE Joint Genome Institute (JGI-PGF)"/>
            <person name="Walter F."/>
            <person name="Albersmeier A."/>
            <person name="Kalinowski J."/>
            <person name="Ruckert C."/>
        </authorList>
    </citation>
    <scope>NUCLEOTIDE SEQUENCE</scope>
    <source>
        <strain evidence="9">CGMCC 1.15290</strain>
    </source>
</reference>
<dbReference type="PRINTS" id="PR00662">
    <property type="entry name" value="G6PISOMERASE"/>
</dbReference>
<dbReference type="GO" id="GO:0051156">
    <property type="term" value="P:glucose 6-phosphate metabolic process"/>
    <property type="evidence" value="ECO:0007669"/>
    <property type="project" value="TreeGrafter"/>
</dbReference>
<keyword evidence="3 7" id="KW-0312">Gluconeogenesis</keyword>
<dbReference type="InterPro" id="IPR001672">
    <property type="entry name" value="G6P_Isomerase"/>
</dbReference>
<dbReference type="CDD" id="cd05015">
    <property type="entry name" value="SIS_PGI_1"/>
    <property type="match status" value="1"/>
</dbReference>
<evidence type="ECO:0000313" key="9">
    <source>
        <dbReference type="EMBL" id="GGH71380.1"/>
    </source>
</evidence>
<dbReference type="InterPro" id="IPR035476">
    <property type="entry name" value="SIS_PGI_1"/>
</dbReference>
<name>A0A917MX35_9BACT</name>